<keyword evidence="1" id="KW-0472">Membrane</keyword>
<dbReference type="AlphaFoldDB" id="A0A1F4USU9"/>
<dbReference type="Proteomes" id="UP000177458">
    <property type="component" value="Unassembled WGS sequence"/>
</dbReference>
<evidence type="ECO:0000313" key="3">
    <source>
        <dbReference type="Proteomes" id="UP000177458"/>
    </source>
</evidence>
<keyword evidence="1" id="KW-0812">Transmembrane</keyword>
<dbReference type="EMBL" id="MEVF01000051">
    <property type="protein sequence ID" value="OGC48037.1"/>
    <property type="molecule type" value="Genomic_DNA"/>
</dbReference>
<evidence type="ECO:0000256" key="1">
    <source>
        <dbReference type="SAM" id="Phobius"/>
    </source>
</evidence>
<accession>A0A1F4USU9</accession>
<comment type="caution">
    <text evidence="2">The sequence shown here is derived from an EMBL/GenBank/DDBJ whole genome shotgun (WGS) entry which is preliminary data.</text>
</comment>
<organism evidence="2 3">
    <name type="scientific">candidate division WWE3 bacterium RIFCSPLOWO2_01_FULL_37_15</name>
    <dbReference type="NCBI Taxonomy" id="1802622"/>
    <lineage>
        <taxon>Bacteria</taxon>
        <taxon>Katanobacteria</taxon>
    </lineage>
</organism>
<feature type="transmembrane region" description="Helical" evidence="1">
    <location>
        <begin position="30"/>
        <end position="51"/>
    </location>
</feature>
<keyword evidence="1" id="KW-1133">Transmembrane helix</keyword>
<evidence type="ECO:0000313" key="2">
    <source>
        <dbReference type="EMBL" id="OGC48037.1"/>
    </source>
</evidence>
<protein>
    <submittedName>
        <fullName evidence="2">Uncharacterized protein</fullName>
    </submittedName>
</protein>
<proteinExistence type="predicted"/>
<gene>
    <name evidence="2" type="ORF">A3A69_02570</name>
</gene>
<reference evidence="2 3" key="1">
    <citation type="journal article" date="2016" name="Nat. Commun.">
        <title>Thousands of microbial genomes shed light on interconnected biogeochemical processes in an aquifer system.</title>
        <authorList>
            <person name="Anantharaman K."/>
            <person name="Brown C.T."/>
            <person name="Hug L.A."/>
            <person name="Sharon I."/>
            <person name="Castelle C.J."/>
            <person name="Probst A.J."/>
            <person name="Thomas B.C."/>
            <person name="Singh A."/>
            <person name="Wilkins M.J."/>
            <person name="Karaoz U."/>
            <person name="Brodie E.L."/>
            <person name="Williams K.H."/>
            <person name="Hubbard S.S."/>
            <person name="Banfield J.F."/>
        </authorList>
    </citation>
    <scope>NUCLEOTIDE SEQUENCE [LARGE SCALE GENOMIC DNA]</scope>
</reference>
<name>A0A1F4USU9_UNCKA</name>
<sequence>MKKLGCVLLLLWELLVYLAATIVGGTLGILIVVILGGGGLAVAWVIVLVAVGQSRSPGV</sequence>